<accession>A0A2J6RCT9</accession>
<dbReference type="PANTHER" id="PTHR10622:SF11">
    <property type="entry name" value="HET-DOMAIN-CONTAINING PROTEIN"/>
    <property type="match status" value="1"/>
</dbReference>
<feature type="domain" description="Heterokaryon incompatibility" evidence="1">
    <location>
        <begin position="25"/>
        <end position="112"/>
    </location>
</feature>
<protein>
    <recommendedName>
        <fullName evidence="1">Heterokaryon incompatibility domain-containing protein</fullName>
    </recommendedName>
</protein>
<organism evidence="2 3">
    <name type="scientific">Hyaloscypha variabilis (strain UAMH 11265 / GT02V1 / F)</name>
    <name type="common">Meliniomyces variabilis</name>
    <dbReference type="NCBI Taxonomy" id="1149755"/>
    <lineage>
        <taxon>Eukaryota</taxon>
        <taxon>Fungi</taxon>
        <taxon>Dikarya</taxon>
        <taxon>Ascomycota</taxon>
        <taxon>Pezizomycotina</taxon>
        <taxon>Leotiomycetes</taxon>
        <taxon>Helotiales</taxon>
        <taxon>Hyaloscyphaceae</taxon>
        <taxon>Hyaloscypha</taxon>
        <taxon>Hyaloscypha variabilis</taxon>
    </lineage>
</organism>
<feature type="non-terminal residue" evidence="2">
    <location>
        <position position="236"/>
    </location>
</feature>
<reference evidence="2 3" key="1">
    <citation type="submission" date="2016-04" db="EMBL/GenBank/DDBJ databases">
        <title>A degradative enzymes factory behind the ericoid mycorrhizal symbiosis.</title>
        <authorList>
            <consortium name="DOE Joint Genome Institute"/>
            <person name="Martino E."/>
            <person name="Morin E."/>
            <person name="Grelet G."/>
            <person name="Kuo A."/>
            <person name="Kohler A."/>
            <person name="Daghino S."/>
            <person name="Barry K."/>
            <person name="Choi C."/>
            <person name="Cichocki N."/>
            <person name="Clum A."/>
            <person name="Copeland A."/>
            <person name="Hainaut M."/>
            <person name="Haridas S."/>
            <person name="Labutti K."/>
            <person name="Lindquist E."/>
            <person name="Lipzen A."/>
            <person name="Khouja H.-R."/>
            <person name="Murat C."/>
            <person name="Ohm R."/>
            <person name="Olson A."/>
            <person name="Spatafora J."/>
            <person name="Veneault-Fourrey C."/>
            <person name="Henrissat B."/>
            <person name="Grigoriev I."/>
            <person name="Martin F."/>
            <person name="Perotto S."/>
        </authorList>
    </citation>
    <scope>NUCLEOTIDE SEQUENCE [LARGE SCALE GENOMIC DNA]</scope>
    <source>
        <strain evidence="2 3">F</strain>
    </source>
</reference>
<name>A0A2J6RCT9_HYAVF</name>
<evidence type="ECO:0000259" key="1">
    <source>
        <dbReference type="Pfam" id="PF06985"/>
    </source>
</evidence>
<proteinExistence type="predicted"/>
<dbReference type="AlphaFoldDB" id="A0A2J6RCT9"/>
<keyword evidence="3" id="KW-1185">Reference proteome</keyword>
<dbReference type="Proteomes" id="UP000235786">
    <property type="component" value="Unassembled WGS sequence"/>
</dbReference>
<dbReference type="EMBL" id="KZ613951">
    <property type="protein sequence ID" value="PMD36321.1"/>
    <property type="molecule type" value="Genomic_DNA"/>
</dbReference>
<dbReference type="OrthoDB" id="674604at2759"/>
<sequence>MRLLRGSNGGELSLTEELLNNIPEYAILSHTWEAEEVYFQDIKDGSGKSKCGYSKIQFCSNQAKHDGLTYFWVDTCCIDKSSSAVLTEAINSMFRWYRQATKCYVYLADVSTEPTEPPWELAFRNSRWFTRGWTLQELLAPGSVEFFSREGDLLGNKTSLEQQIHTITNIPVEALRGNRLFDLLVSERLAWMERRETTREEDMAYALLGLFGVQMPLIYGEGRERALKRLMNEINE</sequence>
<dbReference type="PANTHER" id="PTHR10622">
    <property type="entry name" value="HET DOMAIN-CONTAINING PROTEIN"/>
    <property type="match status" value="1"/>
</dbReference>
<evidence type="ECO:0000313" key="2">
    <source>
        <dbReference type="EMBL" id="PMD36321.1"/>
    </source>
</evidence>
<dbReference type="InterPro" id="IPR010730">
    <property type="entry name" value="HET"/>
</dbReference>
<evidence type="ECO:0000313" key="3">
    <source>
        <dbReference type="Proteomes" id="UP000235786"/>
    </source>
</evidence>
<dbReference type="Pfam" id="PF06985">
    <property type="entry name" value="HET"/>
    <property type="match status" value="1"/>
</dbReference>
<gene>
    <name evidence="2" type="ORF">L207DRAFT_392738</name>
</gene>